<accession>A0AAV9GNS2</accession>
<name>A0AAV9GNS2_9PEZI</name>
<reference evidence="2" key="1">
    <citation type="journal article" date="2023" name="Mol. Phylogenet. Evol.">
        <title>Genome-scale phylogeny and comparative genomics of the fungal order Sordariales.</title>
        <authorList>
            <person name="Hensen N."/>
            <person name="Bonometti L."/>
            <person name="Westerberg I."/>
            <person name="Brannstrom I.O."/>
            <person name="Guillou S."/>
            <person name="Cros-Aarteil S."/>
            <person name="Calhoun S."/>
            <person name="Haridas S."/>
            <person name="Kuo A."/>
            <person name="Mondo S."/>
            <person name="Pangilinan J."/>
            <person name="Riley R."/>
            <person name="LaButti K."/>
            <person name="Andreopoulos B."/>
            <person name="Lipzen A."/>
            <person name="Chen C."/>
            <person name="Yan M."/>
            <person name="Daum C."/>
            <person name="Ng V."/>
            <person name="Clum A."/>
            <person name="Steindorff A."/>
            <person name="Ohm R.A."/>
            <person name="Martin F."/>
            <person name="Silar P."/>
            <person name="Natvig D.O."/>
            <person name="Lalanne C."/>
            <person name="Gautier V."/>
            <person name="Ament-Velasquez S.L."/>
            <person name="Kruys A."/>
            <person name="Hutchinson M.I."/>
            <person name="Powell A.J."/>
            <person name="Barry K."/>
            <person name="Miller A.N."/>
            <person name="Grigoriev I.V."/>
            <person name="Debuchy R."/>
            <person name="Gladieux P."/>
            <person name="Hiltunen Thoren M."/>
            <person name="Johannesson H."/>
        </authorList>
    </citation>
    <scope>NUCLEOTIDE SEQUENCE</scope>
    <source>
        <strain evidence="2">PSN243</strain>
    </source>
</reference>
<feature type="chain" id="PRO_5043642387" evidence="1">
    <location>
        <begin position="23"/>
        <end position="217"/>
    </location>
</feature>
<proteinExistence type="predicted"/>
<evidence type="ECO:0000313" key="3">
    <source>
        <dbReference type="Proteomes" id="UP001321760"/>
    </source>
</evidence>
<protein>
    <submittedName>
        <fullName evidence="2">Uncharacterized protein</fullName>
    </submittedName>
</protein>
<keyword evidence="3" id="KW-1185">Reference proteome</keyword>
<dbReference type="Proteomes" id="UP001321760">
    <property type="component" value="Unassembled WGS sequence"/>
</dbReference>
<reference evidence="2" key="2">
    <citation type="submission" date="2023-05" db="EMBL/GenBank/DDBJ databases">
        <authorList>
            <consortium name="Lawrence Berkeley National Laboratory"/>
            <person name="Steindorff A."/>
            <person name="Hensen N."/>
            <person name="Bonometti L."/>
            <person name="Westerberg I."/>
            <person name="Brannstrom I.O."/>
            <person name="Guillou S."/>
            <person name="Cros-Aarteil S."/>
            <person name="Calhoun S."/>
            <person name="Haridas S."/>
            <person name="Kuo A."/>
            <person name="Mondo S."/>
            <person name="Pangilinan J."/>
            <person name="Riley R."/>
            <person name="Labutti K."/>
            <person name="Andreopoulos B."/>
            <person name="Lipzen A."/>
            <person name="Chen C."/>
            <person name="Yanf M."/>
            <person name="Daum C."/>
            <person name="Ng V."/>
            <person name="Clum A."/>
            <person name="Ohm R."/>
            <person name="Martin F."/>
            <person name="Silar P."/>
            <person name="Natvig D."/>
            <person name="Lalanne C."/>
            <person name="Gautier V."/>
            <person name="Ament-Velasquez S.L."/>
            <person name="Kruys A."/>
            <person name="Hutchinson M.I."/>
            <person name="Powell A.J."/>
            <person name="Barry K."/>
            <person name="Miller A.N."/>
            <person name="Grigoriev I.V."/>
            <person name="Debuchy R."/>
            <person name="Gladieux P."/>
            <person name="Thoren M.H."/>
            <person name="Johannesson H."/>
        </authorList>
    </citation>
    <scope>NUCLEOTIDE SEQUENCE</scope>
    <source>
        <strain evidence="2">PSN243</strain>
    </source>
</reference>
<feature type="signal peptide" evidence="1">
    <location>
        <begin position="1"/>
        <end position="22"/>
    </location>
</feature>
<comment type="caution">
    <text evidence="2">The sequence shown here is derived from an EMBL/GenBank/DDBJ whole genome shotgun (WGS) entry which is preliminary data.</text>
</comment>
<organism evidence="2 3">
    <name type="scientific">Podospora aff. communis PSN243</name>
    <dbReference type="NCBI Taxonomy" id="3040156"/>
    <lineage>
        <taxon>Eukaryota</taxon>
        <taxon>Fungi</taxon>
        <taxon>Dikarya</taxon>
        <taxon>Ascomycota</taxon>
        <taxon>Pezizomycotina</taxon>
        <taxon>Sordariomycetes</taxon>
        <taxon>Sordariomycetidae</taxon>
        <taxon>Sordariales</taxon>
        <taxon>Podosporaceae</taxon>
        <taxon>Podospora</taxon>
    </lineage>
</organism>
<dbReference type="AlphaFoldDB" id="A0AAV9GNS2"/>
<evidence type="ECO:0000256" key="1">
    <source>
        <dbReference type="SAM" id="SignalP"/>
    </source>
</evidence>
<gene>
    <name evidence="2" type="ORF">QBC34DRAFT_404582</name>
</gene>
<evidence type="ECO:0000313" key="2">
    <source>
        <dbReference type="EMBL" id="KAK4449654.1"/>
    </source>
</evidence>
<keyword evidence="1" id="KW-0732">Signal</keyword>
<sequence length="217" mass="23114">MFLSHAAAWAVGFMICTGSVLGAPNGAAPSGPNADVAPAAMRPRFTAEDIQFTPGHGLPSLESLNLTAVELVEQALIEIENEEKGAVASPGAIGPLTRRSALFCGSGKDTLYRASTRACGNYLNALGNTPCVVRQRACFCLITIGQGGHYDAVQIEGIKWADALEVSSYCRHVAHAVYVQEEACKENTLRMWRGREAAYGNAGLMVFSYPDTGCRPF</sequence>
<dbReference type="EMBL" id="MU865936">
    <property type="protein sequence ID" value="KAK4449654.1"/>
    <property type="molecule type" value="Genomic_DNA"/>
</dbReference>